<dbReference type="Pfam" id="PF01546">
    <property type="entry name" value="Peptidase_M20"/>
    <property type="match status" value="1"/>
</dbReference>
<evidence type="ECO:0000256" key="2">
    <source>
        <dbReference type="PIRSR" id="PIRSR005962-1"/>
    </source>
</evidence>
<dbReference type="InterPro" id="IPR011650">
    <property type="entry name" value="Peptidase_M20_dimer"/>
</dbReference>
<dbReference type="Proteomes" id="UP000631694">
    <property type="component" value="Unassembled WGS sequence"/>
</dbReference>
<comment type="caution">
    <text evidence="4">The sequence shown here is derived from an EMBL/GenBank/DDBJ whole genome shotgun (WGS) entry which is preliminary data.</text>
</comment>
<dbReference type="PIRSF" id="PIRSF005962">
    <property type="entry name" value="Pept_M20D_amidohydro"/>
    <property type="match status" value="1"/>
</dbReference>
<comment type="cofactor">
    <cofactor evidence="2">
        <name>Mn(2+)</name>
        <dbReference type="ChEBI" id="CHEBI:29035"/>
    </cofactor>
    <text evidence="2">The Mn(2+) ion enhances activity.</text>
</comment>
<proteinExistence type="predicted"/>
<keyword evidence="2" id="KW-0479">Metal-binding</keyword>
<dbReference type="InterPro" id="IPR002933">
    <property type="entry name" value="Peptidase_M20"/>
</dbReference>
<reference evidence="4" key="1">
    <citation type="submission" date="2020-12" db="EMBL/GenBank/DDBJ databases">
        <title>Methylobrevis albus sp. nov., isolated from fresh water lack sediment.</title>
        <authorList>
            <person name="Zou Q."/>
        </authorList>
    </citation>
    <scope>NUCLEOTIDE SEQUENCE</scope>
    <source>
        <strain evidence="4">L22</strain>
    </source>
</reference>
<dbReference type="RefSeq" id="WP_197311068.1">
    <property type="nucleotide sequence ID" value="NZ_JADZLT010000049.1"/>
</dbReference>
<dbReference type="Gene3D" id="3.30.70.360">
    <property type="match status" value="1"/>
</dbReference>
<evidence type="ECO:0000313" key="4">
    <source>
        <dbReference type="EMBL" id="MBH0238017.1"/>
    </source>
</evidence>
<sequence>MPIVNRIAAAAAEHTLWRRDFHRHPELQYDVHRTAATVAEKLRSFGLDEVVTGVGQTGVVGVLHGRRGPGGRSVGMRADMDALPIREATGAEWSSTVPGKMHACGHDGHTTMLLGAAEYLAETRNFDGTAVFIFQPAEEGGAGAKAMIDDGLFERFPIDEVYGMHNHPGMPVGRFGMRSGPIMAAADVIGIRIEGRGSHAAEPHAGVDPVLAGAAIVQALQQIASRNVDPLQSAVVSVTCFHAGEVDNVLPQVAELRGTVRTLDPAVRDAVEARLKAIIAGIAAAHGVAAEVSYRRGYPVTVNHGAETALTAAIARRVAGDDKVDEAVPPMMGAEDFSYMLERRPGAFILIGNGDSANLHHPAYDFDDAALPYGASYWATLVETALKAA</sequence>
<accession>A0A931I1E5</accession>
<dbReference type="FunFam" id="3.30.70.360:FF:000001">
    <property type="entry name" value="N-acetyldiaminopimelate deacetylase"/>
    <property type="match status" value="1"/>
</dbReference>
<dbReference type="CDD" id="cd05666">
    <property type="entry name" value="M20_Acy1-like"/>
    <property type="match status" value="1"/>
</dbReference>
<dbReference type="InterPro" id="IPR036264">
    <property type="entry name" value="Bact_exopeptidase_dim_dom"/>
</dbReference>
<protein>
    <submittedName>
        <fullName evidence="4">Amidohydrolase</fullName>
    </submittedName>
</protein>
<evidence type="ECO:0000259" key="3">
    <source>
        <dbReference type="Pfam" id="PF07687"/>
    </source>
</evidence>
<feature type="binding site" evidence="2">
    <location>
        <position position="106"/>
    </location>
    <ligand>
        <name>Mn(2+)</name>
        <dbReference type="ChEBI" id="CHEBI:29035"/>
        <label>2</label>
    </ligand>
</feature>
<dbReference type="Pfam" id="PF07687">
    <property type="entry name" value="M20_dimer"/>
    <property type="match status" value="1"/>
</dbReference>
<dbReference type="GO" id="GO:0046872">
    <property type="term" value="F:metal ion binding"/>
    <property type="evidence" value="ECO:0007669"/>
    <property type="project" value="UniProtKB-KW"/>
</dbReference>
<feature type="domain" description="Peptidase M20 dimerisation" evidence="3">
    <location>
        <begin position="191"/>
        <end position="281"/>
    </location>
</feature>
<dbReference type="Gene3D" id="3.40.630.10">
    <property type="entry name" value="Zn peptidases"/>
    <property type="match status" value="1"/>
</dbReference>
<dbReference type="EMBL" id="JADZLT010000049">
    <property type="protein sequence ID" value="MBH0238017.1"/>
    <property type="molecule type" value="Genomic_DNA"/>
</dbReference>
<dbReference type="SUPFAM" id="SSF53187">
    <property type="entry name" value="Zn-dependent exopeptidases"/>
    <property type="match status" value="1"/>
</dbReference>
<evidence type="ECO:0000313" key="5">
    <source>
        <dbReference type="Proteomes" id="UP000631694"/>
    </source>
</evidence>
<evidence type="ECO:0000256" key="1">
    <source>
        <dbReference type="ARBA" id="ARBA00022801"/>
    </source>
</evidence>
<feature type="binding site" evidence="2">
    <location>
        <position position="139"/>
    </location>
    <ligand>
        <name>Mn(2+)</name>
        <dbReference type="ChEBI" id="CHEBI:29035"/>
        <label>2</label>
    </ligand>
</feature>
<dbReference type="AlphaFoldDB" id="A0A931I1E5"/>
<feature type="binding site" evidence="2">
    <location>
        <position position="104"/>
    </location>
    <ligand>
        <name>Mn(2+)</name>
        <dbReference type="ChEBI" id="CHEBI:29035"/>
        <label>2</label>
    </ligand>
</feature>
<organism evidence="4 5">
    <name type="scientific">Methylobrevis albus</name>
    <dbReference type="NCBI Taxonomy" id="2793297"/>
    <lineage>
        <taxon>Bacteria</taxon>
        <taxon>Pseudomonadati</taxon>
        <taxon>Pseudomonadota</taxon>
        <taxon>Alphaproteobacteria</taxon>
        <taxon>Hyphomicrobiales</taxon>
        <taxon>Pleomorphomonadaceae</taxon>
        <taxon>Methylobrevis</taxon>
    </lineage>
</organism>
<name>A0A931I1E5_9HYPH</name>
<dbReference type="PANTHER" id="PTHR11014">
    <property type="entry name" value="PEPTIDASE M20 FAMILY MEMBER"/>
    <property type="match status" value="1"/>
</dbReference>
<dbReference type="GO" id="GO:0019877">
    <property type="term" value="P:diaminopimelate biosynthetic process"/>
    <property type="evidence" value="ECO:0007669"/>
    <property type="project" value="UniProtKB-ARBA"/>
</dbReference>
<dbReference type="InterPro" id="IPR017439">
    <property type="entry name" value="Amidohydrolase"/>
</dbReference>
<dbReference type="PANTHER" id="PTHR11014:SF63">
    <property type="entry name" value="METALLOPEPTIDASE, PUTATIVE (AFU_ORTHOLOGUE AFUA_6G09600)-RELATED"/>
    <property type="match status" value="1"/>
</dbReference>
<dbReference type="NCBIfam" id="TIGR01891">
    <property type="entry name" value="amidohydrolases"/>
    <property type="match status" value="1"/>
</dbReference>
<dbReference type="SUPFAM" id="SSF55031">
    <property type="entry name" value="Bacterial exopeptidase dimerisation domain"/>
    <property type="match status" value="1"/>
</dbReference>
<keyword evidence="2" id="KW-0464">Manganese</keyword>
<gene>
    <name evidence="4" type="ORF">I5731_09315</name>
</gene>
<feature type="binding site" evidence="2">
    <location>
        <position position="360"/>
    </location>
    <ligand>
        <name>Mn(2+)</name>
        <dbReference type="ChEBI" id="CHEBI:29035"/>
        <label>2</label>
    </ligand>
</feature>
<feature type="binding site" evidence="2">
    <location>
        <position position="165"/>
    </location>
    <ligand>
        <name>Mn(2+)</name>
        <dbReference type="ChEBI" id="CHEBI:29035"/>
        <label>2</label>
    </ligand>
</feature>
<dbReference type="GO" id="GO:0050118">
    <property type="term" value="F:N-acetyldiaminopimelate deacetylase activity"/>
    <property type="evidence" value="ECO:0007669"/>
    <property type="project" value="UniProtKB-ARBA"/>
</dbReference>
<keyword evidence="1" id="KW-0378">Hydrolase</keyword>
<keyword evidence="5" id="KW-1185">Reference proteome</keyword>